<evidence type="ECO:0000313" key="4">
    <source>
        <dbReference type="Proteomes" id="UP000307380"/>
    </source>
</evidence>
<feature type="domain" description="HNH nuclease" evidence="2">
    <location>
        <begin position="391"/>
        <end position="443"/>
    </location>
</feature>
<comment type="caution">
    <text evidence="3">The sequence shown here is derived from an EMBL/GenBank/DDBJ whole genome shotgun (WGS) entry which is preliminary data.</text>
</comment>
<dbReference type="CDD" id="cd00085">
    <property type="entry name" value="HNHc"/>
    <property type="match status" value="1"/>
</dbReference>
<organism evidence="3 4">
    <name type="scientific">Orlajensenia flava</name>
    <dbReference type="NCBI Taxonomy" id="2565934"/>
    <lineage>
        <taxon>Bacteria</taxon>
        <taxon>Bacillati</taxon>
        <taxon>Actinomycetota</taxon>
        <taxon>Actinomycetes</taxon>
        <taxon>Micrococcales</taxon>
        <taxon>Microbacteriaceae</taxon>
        <taxon>Orlajensenia</taxon>
    </lineage>
</organism>
<name>A0A4S4FSY7_9MICO</name>
<feature type="region of interest" description="Disordered" evidence="1">
    <location>
        <begin position="323"/>
        <end position="346"/>
    </location>
</feature>
<dbReference type="RefSeq" id="WP_136424478.1">
    <property type="nucleotide sequence ID" value="NZ_SSSN01000007.1"/>
</dbReference>
<keyword evidence="4" id="KW-1185">Reference proteome</keyword>
<protein>
    <submittedName>
        <fullName evidence="3">DUF222 domain-containing protein</fullName>
    </submittedName>
</protein>
<accession>A0A4S4FSY7</accession>
<dbReference type="Pfam" id="PF02720">
    <property type="entry name" value="DUF222"/>
    <property type="match status" value="1"/>
</dbReference>
<gene>
    <name evidence="3" type="ORF">E6C70_10335</name>
</gene>
<dbReference type="InterPro" id="IPR003615">
    <property type="entry name" value="HNH_nuc"/>
</dbReference>
<dbReference type="OrthoDB" id="5177627at2"/>
<feature type="compositionally biased region" description="Basic and acidic residues" evidence="1">
    <location>
        <begin position="323"/>
        <end position="336"/>
    </location>
</feature>
<evidence type="ECO:0000256" key="1">
    <source>
        <dbReference type="SAM" id="MobiDB-lite"/>
    </source>
</evidence>
<reference evidence="3 4" key="1">
    <citation type="submission" date="2019-04" db="EMBL/GenBank/DDBJ databases">
        <authorList>
            <person name="Jiang L."/>
        </authorList>
    </citation>
    <scope>NUCLEOTIDE SEQUENCE [LARGE SCALE GENOMIC DNA]</scope>
    <source>
        <strain evidence="3 4">YIM 131861</strain>
    </source>
</reference>
<feature type="region of interest" description="Disordered" evidence="1">
    <location>
        <begin position="254"/>
        <end position="275"/>
    </location>
</feature>
<dbReference type="AlphaFoldDB" id="A0A4S4FSY7"/>
<proteinExistence type="predicted"/>
<dbReference type="SMART" id="SM00507">
    <property type="entry name" value="HNHc"/>
    <property type="match status" value="1"/>
</dbReference>
<sequence>MSTTAAVFAELTEVLTMAGVCASTFQAMAEDELADTHRHMGCLRDEVDKAMAFSAAEVARRSRPVFGDLGMARRTGARNDAEMLQKLTGGSRRDARRMIAVGQMMAEAEADAKANAAGGDDGSPVVGAVAAAAWFAALGRAVAAGELTVDQAASVRGGLGEPDAAVDDQALAAALPEIIALARDVNADAAFTAARRFRERLDTAGVAGRAEARRAKQFWRMWPKPDGMYRGEFELDPENGAYLKDVYDQLTSPRRGGPRWVNTKDAARDKALRDDPRSTERIAVEGLVRLVELGVSADPAVMPGLLPSTRKPAVRVITMKRDLERAGPARRDDPTRPDTGSGFGHLEGSDELIPLADARAAICDSGVLPVLFDEDGRALDVGREQRLFTTKQRVALAIRDGGCLWPGCDRPPSWCEAHHIDEWADLGRTDVADGVLLCRYHHLLLHNAGWRIQRIGAAGYVLHPPASVDIERRPIALRGRSLIMVKAPVHPPPASTLDAPDGPMAKAARSDPPRSSVEGREPRARSA</sequence>
<feature type="compositionally biased region" description="Basic and acidic residues" evidence="1">
    <location>
        <begin position="508"/>
        <end position="527"/>
    </location>
</feature>
<dbReference type="InterPro" id="IPR003870">
    <property type="entry name" value="DUF222"/>
</dbReference>
<feature type="region of interest" description="Disordered" evidence="1">
    <location>
        <begin position="488"/>
        <end position="527"/>
    </location>
</feature>
<dbReference type="Proteomes" id="UP000307380">
    <property type="component" value="Unassembled WGS sequence"/>
</dbReference>
<evidence type="ECO:0000259" key="2">
    <source>
        <dbReference type="SMART" id="SM00507"/>
    </source>
</evidence>
<dbReference type="EMBL" id="SSSN01000007">
    <property type="protein sequence ID" value="THG33839.1"/>
    <property type="molecule type" value="Genomic_DNA"/>
</dbReference>
<evidence type="ECO:0000313" key="3">
    <source>
        <dbReference type="EMBL" id="THG33839.1"/>
    </source>
</evidence>
<feature type="compositionally biased region" description="Basic and acidic residues" evidence="1">
    <location>
        <begin position="265"/>
        <end position="275"/>
    </location>
</feature>